<protein>
    <submittedName>
        <fullName evidence="6">IWS1 transcription elongation factor</fullName>
    </submittedName>
</protein>
<comment type="caution">
    <text evidence="6">The sequence shown here is derived from an EMBL/GenBank/DDBJ whole genome shotgun (WGS) entry which is preliminary data.</text>
</comment>
<evidence type="ECO:0000313" key="7">
    <source>
        <dbReference type="Proteomes" id="UP000014978"/>
    </source>
</evidence>
<keyword evidence="6" id="KW-0648">Protein biosynthesis</keyword>
<dbReference type="EMBL" id="ATCN01000137">
    <property type="protein sequence ID" value="EPR79726.1"/>
    <property type="molecule type" value="Genomic_DNA"/>
</dbReference>
<dbReference type="OrthoDB" id="21124at2759"/>
<comment type="similarity">
    <text evidence="2">Belongs to the IWS1 family.</text>
</comment>
<dbReference type="HOGENOM" id="CLU_106415_1_0_1"/>
<keyword evidence="6" id="KW-0251">Elongation factor</keyword>
<dbReference type="GO" id="GO:0003746">
    <property type="term" value="F:translation elongation factor activity"/>
    <property type="evidence" value="ECO:0007669"/>
    <property type="project" value="UniProtKB-KW"/>
</dbReference>
<evidence type="ECO:0000259" key="5">
    <source>
        <dbReference type="PROSITE" id="PS51319"/>
    </source>
</evidence>
<dbReference type="SUPFAM" id="SSF47676">
    <property type="entry name" value="Conserved domain common to transcription factors TFIIS, elongin A, CRSP70"/>
    <property type="match status" value="1"/>
</dbReference>
<dbReference type="GO" id="GO:0005634">
    <property type="term" value="C:nucleus"/>
    <property type="evidence" value="ECO:0007669"/>
    <property type="project" value="UniProtKB-SubCell"/>
</dbReference>
<name>S7WA54_SPRLO</name>
<feature type="compositionally biased region" description="Basic and acidic residues" evidence="4">
    <location>
        <begin position="40"/>
        <end position="52"/>
    </location>
</feature>
<keyword evidence="3" id="KW-0539">Nucleus</keyword>
<proteinExistence type="inferred from homology"/>
<dbReference type="InterPro" id="IPR051037">
    <property type="entry name" value="RNAPII_TF_IWS1"/>
</dbReference>
<dbReference type="OMA" id="HITPERM"/>
<dbReference type="InterPro" id="IPR017923">
    <property type="entry name" value="TFIIS_N"/>
</dbReference>
<evidence type="ECO:0000256" key="2">
    <source>
        <dbReference type="ARBA" id="ARBA00037992"/>
    </source>
</evidence>
<dbReference type="InterPro" id="IPR035441">
    <property type="entry name" value="TFIIS/LEDGF_dom_sf"/>
</dbReference>
<evidence type="ECO:0000256" key="4">
    <source>
        <dbReference type="SAM" id="MobiDB-lite"/>
    </source>
</evidence>
<feature type="domain" description="TFIIS N-terminal" evidence="5">
    <location>
        <begin position="124"/>
        <end position="201"/>
    </location>
</feature>
<dbReference type="Pfam" id="PF08711">
    <property type="entry name" value="Med26"/>
    <property type="match status" value="1"/>
</dbReference>
<evidence type="ECO:0000313" key="6">
    <source>
        <dbReference type="EMBL" id="EPR79726.1"/>
    </source>
</evidence>
<keyword evidence="7" id="KW-1185">Reference proteome</keyword>
<sequence length="201" mass="23884">MIINSDDESLIKQENHIINSNDNKSVDIKKSIQKKKSKKKDSDDDRKESMEIKRKFSKSKKIKVDVEGKTIKVIDRMKYLLEEDIKLNKEKKAALNRINNLDEIMTDLNYKPFYDTLLKNGILNHLKMWLEPLPDNSLPNHRIKKEILGLLYRMPVRREHLLQSDVGKIINFYSKNLFESKDIRHLAKDLVKKWTMMLYNN</sequence>
<comment type="subcellular location">
    <subcellularLocation>
        <location evidence="3">Nucleus</location>
    </subcellularLocation>
</comment>
<reference evidence="7" key="1">
    <citation type="journal article" date="2013" name="PLoS Genet.">
        <title>The genome of Spraguea lophii and the basis of host-microsporidian interactions.</title>
        <authorList>
            <person name="Campbell S.E."/>
            <person name="Williams T.A."/>
            <person name="Yousuf A."/>
            <person name="Soanes D.M."/>
            <person name="Paszkiewicz K.H."/>
            <person name="Williams B.A.P."/>
        </authorList>
    </citation>
    <scope>NUCLEOTIDE SEQUENCE [LARGE SCALE GENOMIC DNA]</scope>
    <source>
        <strain evidence="7">42_110</strain>
    </source>
</reference>
<dbReference type="VEuPathDB" id="MicrosporidiaDB:SLOPH_1236"/>
<dbReference type="PANTHER" id="PTHR46010">
    <property type="entry name" value="PROTEIN IWS1 HOMOLOG"/>
    <property type="match status" value="1"/>
</dbReference>
<dbReference type="Gene3D" id="1.20.930.10">
    <property type="entry name" value="Conserved domain common to transcription factors TFIIS, elongin A, CRSP70"/>
    <property type="match status" value="1"/>
</dbReference>
<dbReference type="PANTHER" id="PTHR46010:SF1">
    <property type="entry name" value="PROTEIN IWS1 HOMOLOG"/>
    <property type="match status" value="1"/>
</dbReference>
<dbReference type="AlphaFoldDB" id="S7WA54"/>
<dbReference type="GO" id="GO:0016973">
    <property type="term" value="P:poly(A)+ mRNA export from nucleus"/>
    <property type="evidence" value="ECO:0007669"/>
    <property type="project" value="TreeGrafter"/>
</dbReference>
<evidence type="ECO:0000256" key="1">
    <source>
        <dbReference type="ARBA" id="ARBA00037349"/>
    </source>
</evidence>
<accession>S7WA54</accession>
<dbReference type="PROSITE" id="PS51319">
    <property type="entry name" value="TFIIS_N"/>
    <property type="match status" value="1"/>
</dbReference>
<dbReference type="STRING" id="1358809.S7WA54"/>
<evidence type="ECO:0000256" key="3">
    <source>
        <dbReference type="PROSITE-ProRule" id="PRU00649"/>
    </source>
</evidence>
<organism evidence="6 7">
    <name type="scientific">Spraguea lophii (strain 42_110)</name>
    <name type="common">Microsporidian parasite</name>
    <dbReference type="NCBI Taxonomy" id="1358809"/>
    <lineage>
        <taxon>Eukaryota</taxon>
        <taxon>Fungi</taxon>
        <taxon>Fungi incertae sedis</taxon>
        <taxon>Microsporidia</taxon>
        <taxon>Spragueidae</taxon>
        <taxon>Spraguea</taxon>
    </lineage>
</organism>
<dbReference type="InParanoid" id="S7WA54"/>
<dbReference type="Proteomes" id="UP000014978">
    <property type="component" value="Unassembled WGS sequence"/>
</dbReference>
<gene>
    <name evidence="6" type="ORF">SLOPH_1236</name>
</gene>
<comment type="function">
    <text evidence="1">Transcription factor involved in RNA polymerase II transcription regulation. May function in both SPT15/TBP post-recruitment and recruitment steps of transcription.</text>
</comment>
<feature type="region of interest" description="Disordered" evidence="4">
    <location>
        <begin position="22"/>
        <end position="52"/>
    </location>
</feature>